<dbReference type="SFLD" id="SFLDS00003">
    <property type="entry name" value="Haloacid_Dehalogenase"/>
    <property type="match status" value="1"/>
</dbReference>
<proteinExistence type="predicted"/>
<dbReference type="SFLD" id="SFLDG01129">
    <property type="entry name" value="C1.5:_HAD__Beta-PGM__Phosphata"/>
    <property type="match status" value="1"/>
</dbReference>
<gene>
    <name evidence="2" type="ORF">GCM10010276_17420</name>
</gene>
<dbReference type="PANTHER" id="PTHR43434">
    <property type="entry name" value="PHOSPHOGLYCOLATE PHOSPHATASE"/>
    <property type="match status" value="1"/>
</dbReference>
<name>A0ABP5YGZ2_STRLO</name>
<dbReference type="Pfam" id="PF00702">
    <property type="entry name" value="Hydrolase"/>
    <property type="match status" value="1"/>
</dbReference>
<reference evidence="3" key="1">
    <citation type="journal article" date="2019" name="Int. J. Syst. Evol. Microbiol.">
        <title>The Global Catalogue of Microorganisms (GCM) 10K type strain sequencing project: providing services to taxonomists for standard genome sequencing and annotation.</title>
        <authorList>
            <consortium name="The Broad Institute Genomics Platform"/>
            <consortium name="The Broad Institute Genome Sequencing Center for Infectious Disease"/>
            <person name="Wu L."/>
            <person name="Ma J."/>
        </authorList>
    </citation>
    <scope>NUCLEOTIDE SEQUENCE [LARGE SCALE GENOMIC DNA]</scope>
    <source>
        <strain evidence="3">JCM 4395</strain>
    </source>
</reference>
<dbReference type="InterPro" id="IPR050155">
    <property type="entry name" value="HAD-like_hydrolase_sf"/>
</dbReference>
<dbReference type="RefSeq" id="WP_344399517.1">
    <property type="nucleotide sequence ID" value="NZ_BAAASG010000005.1"/>
</dbReference>
<dbReference type="InterPro" id="IPR006439">
    <property type="entry name" value="HAD-SF_hydro_IA"/>
</dbReference>
<organism evidence="2 3">
    <name type="scientific">Streptomyces longisporus</name>
    <dbReference type="NCBI Taxonomy" id="1948"/>
    <lineage>
        <taxon>Bacteria</taxon>
        <taxon>Bacillati</taxon>
        <taxon>Actinomycetota</taxon>
        <taxon>Actinomycetes</taxon>
        <taxon>Kitasatosporales</taxon>
        <taxon>Streptomycetaceae</taxon>
        <taxon>Streptomyces</taxon>
    </lineage>
</organism>
<evidence type="ECO:0000256" key="1">
    <source>
        <dbReference type="SAM" id="MobiDB-lite"/>
    </source>
</evidence>
<keyword evidence="2" id="KW-0378">Hydrolase</keyword>
<dbReference type="InterPro" id="IPR023214">
    <property type="entry name" value="HAD_sf"/>
</dbReference>
<comment type="caution">
    <text evidence="2">The sequence shown here is derived from an EMBL/GenBank/DDBJ whole genome shotgun (WGS) entry which is preliminary data.</text>
</comment>
<sequence length="268" mass="29455">MAFERDDIVGARELLKSAAPAEGPSGRRCVLFDFDGPICRLFPDDSSMRVADELRKTIAAARLTHVLTAYERTHKDPHVVLRAVHRAGRERHLENITGLVRTLEAQVTKGELEAVPDALPTEHADELIRRLTERGFSLAVVTNNSPLAADRYLRSRKLEDCFDTVQGRTADPDLMKPDPDVLHRALKILGVAPKDAVMVGDTPTDFQAAVRAGGIAFIGYGRNEEKRARLRDAQAKPVIGSYAPLLEEARESGAGESANRFTGEAARR</sequence>
<evidence type="ECO:0000313" key="2">
    <source>
        <dbReference type="EMBL" id="GAA2481139.1"/>
    </source>
</evidence>
<dbReference type="Proteomes" id="UP001501777">
    <property type="component" value="Unassembled WGS sequence"/>
</dbReference>
<accession>A0ABP5YGZ2</accession>
<keyword evidence="3" id="KW-1185">Reference proteome</keyword>
<feature type="region of interest" description="Disordered" evidence="1">
    <location>
        <begin position="249"/>
        <end position="268"/>
    </location>
</feature>
<evidence type="ECO:0000313" key="3">
    <source>
        <dbReference type="Proteomes" id="UP001501777"/>
    </source>
</evidence>
<dbReference type="PANTHER" id="PTHR43434:SF1">
    <property type="entry name" value="PHOSPHOGLYCOLATE PHOSPHATASE"/>
    <property type="match status" value="1"/>
</dbReference>
<dbReference type="InterPro" id="IPR036412">
    <property type="entry name" value="HAD-like_sf"/>
</dbReference>
<dbReference type="NCBIfam" id="TIGR01509">
    <property type="entry name" value="HAD-SF-IA-v3"/>
    <property type="match status" value="1"/>
</dbReference>
<dbReference type="CDD" id="cd01427">
    <property type="entry name" value="HAD_like"/>
    <property type="match status" value="1"/>
</dbReference>
<dbReference type="GO" id="GO:0016787">
    <property type="term" value="F:hydrolase activity"/>
    <property type="evidence" value="ECO:0007669"/>
    <property type="project" value="UniProtKB-KW"/>
</dbReference>
<dbReference type="Gene3D" id="3.40.50.1000">
    <property type="entry name" value="HAD superfamily/HAD-like"/>
    <property type="match status" value="1"/>
</dbReference>
<protein>
    <submittedName>
        <fullName evidence="2">HAD family hydrolase</fullName>
    </submittedName>
</protein>
<dbReference type="NCBIfam" id="TIGR01549">
    <property type="entry name" value="HAD-SF-IA-v1"/>
    <property type="match status" value="1"/>
</dbReference>
<dbReference type="EMBL" id="BAAASG010000005">
    <property type="protein sequence ID" value="GAA2481139.1"/>
    <property type="molecule type" value="Genomic_DNA"/>
</dbReference>
<dbReference type="SUPFAM" id="SSF56784">
    <property type="entry name" value="HAD-like"/>
    <property type="match status" value="1"/>
</dbReference>